<reference evidence="2" key="2">
    <citation type="submission" date="2018-03" db="EMBL/GenBank/DDBJ databases">
        <title>The Triticum urartu genome reveals the dynamic nature of wheat genome evolution.</title>
        <authorList>
            <person name="Ling H."/>
            <person name="Ma B."/>
            <person name="Shi X."/>
            <person name="Liu H."/>
            <person name="Dong L."/>
            <person name="Sun H."/>
            <person name="Cao Y."/>
            <person name="Gao Q."/>
            <person name="Zheng S."/>
            <person name="Li Y."/>
            <person name="Yu Y."/>
            <person name="Du H."/>
            <person name="Qi M."/>
            <person name="Li Y."/>
            <person name="Yu H."/>
            <person name="Cui Y."/>
            <person name="Wang N."/>
            <person name="Chen C."/>
            <person name="Wu H."/>
            <person name="Zhao Y."/>
            <person name="Zhang J."/>
            <person name="Li Y."/>
            <person name="Zhou W."/>
            <person name="Zhang B."/>
            <person name="Hu W."/>
            <person name="Eijk M."/>
            <person name="Tang J."/>
            <person name="Witsenboer H."/>
            <person name="Zhao S."/>
            <person name="Li Z."/>
            <person name="Zhang A."/>
            <person name="Wang D."/>
            <person name="Liang C."/>
        </authorList>
    </citation>
    <scope>NUCLEOTIDE SEQUENCE [LARGE SCALE GENOMIC DNA]</scope>
    <source>
        <strain evidence="2">cv. G1812</strain>
    </source>
</reference>
<keyword evidence="1" id="KW-0812">Transmembrane</keyword>
<feature type="transmembrane region" description="Helical" evidence="1">
    <location>
        <begin position="12"/>
        <end position="32"/>
    </location>
</feature>
<keyword evidence="1" id="KW-1133">Transmembrane helix</keyword>
<reference evidence="2" key="3">
    <citation type="submission" date="2022-06" db="UniProtKB">
        <authorList>
            <consortium name="EnsemblPlants"/>
        </authorList>
    </citation>
    <scope>IDENTIFICATION</scope>
</reference>
<accession>A0A8R7Q4M8</accession>
<organism evidence="2 3">
    <name type="scientific">Triticum urartu</name>
    <name type="common">Red wild einkorn</name>
    <name type="synonym">Crithodium urartu</name>
    <dbReference type="NCBI Taxonomy" id="4572"/>
    <lineage>
        <taxon>Eukaryota</taxon>
        <taxon>Viridiplantae</taxon>
        <taxon>Streptophyta</taxon>
        <taxon>Embryophyta</taxon>
        <taxon>Tracheophyta</taxon>
        <taxon>Spermatophyta</taxon>
        <taxon>Magnoliopsida</taxon>
        <taxon>Liliopsida</taxon>
        <taxon>Poales</taxon>
        <taxon>Poaceae</taxon>
        <taxon>BOP clade</taxon>
        <taxon>Pooideae</taxon>
        <taxon>Triticodae</taxon>
        <taxon>Triticeae</taxon>
        <taxon>Triticinae</taxon>
        <taxon>Triticum</taxon>
    </lineage>
</organism>
<sequence>MKYYSYLLLRMYAYMLLVSMILLTEVVVLFMVDDGMPLQTTLLSNNADNHNRGGFSRQEAEWQPMAVACSQAAGSLWCLLGLWCCGVPARSFLRSSAWTVSKIAHWQAKEVCGFLHD</sequence>
<dbReference type="Proteomes" id="UP000015106">
    <property type="component" value="Chromosome 4"/>
</dbReference>
<evidence type="ECO:0000256" key="1">
    <source>
        <dbReference type="SAM" id="Phobius"/>
    </source>
</evidence>
<proteinExistence type="predicted"/>
<keyword evidence="3" id="KW-1185">Reference proteome</keyword>
<name>A0A8R7Q4M8_TRIUA</name>
<dbReference type="EnsemblPlants" id="TuG1812G0400001828.01.T01">
    <property type="protein sequence ID" value="TuG1812G0400001828.01.T01"/>
    <property type="gene ID" value="TuG1812G0400001828.01"/>
</dbReference>
<dbReference type="Gramene" id="TuG1812G0400001828.01.T01">
    <property type="protein sequence ID" value="TuG1812G0400001828.01.T01"/>
    <property type="gene ID" value="TuG1812G0400001828.01"/>
</dbReference>
<keyword evidence="1" id="KW-0472">Membrane</keyword>
<dbReference type="AlphaFoldDB" id="A0A8R7Q4M8"/>
<evidence type="ECO:0000313" key="3">
    <source>
        <dbReference type="Proteomes" id="UP000015106"/>
    </source>
</evidence>
<reference evidence="3" key="1">
    <citation type="journal article" date="2013" name="Nature">
        <title>Draft genome of the wheat A-genome progenitor Triticum urartu.</title>
        <authorList>
            <person name="Ling H.Q."/>
            <person name="Zhao S."/>
            <person name="Liu D."/>
            <person name="Wang J."/>
            <person name="Sun H."/>
            <person name="Zhang C."/>
            <person name="Fan H."/>
            <person name="Li D."/>
            <person name="Dong L."/>
            <person name="Tao Y."/>
            <person name="Gao C."/>
            <person name="Wu H."/>
            <person name="Li Y."/>
            <person name="Cui Y."/>
            <person name="Guo X."/>
            <person name="Zheng S."/>
            <person name="Wang B."/>
            <person name="Yu K."/>
            <person name="Liang Q."/>
            <person name="Yang W."/>
            <person name="Lou X."/>
            <person name="Chen J."/>
            <person name="Feng M."/>
            <person name="Jian J."/>
            <person name="Zhang X."/>
            <person name="Luo G."/>
            <person name="Jiang Y."/>
            <person name="Liu J."/>
            <person name="Wang Z."/>
            <person name="Sha Y."/>
            <person name="Zhang B."/>
            <person name="Wu H."/>
            <person name="Tang D."/>
            <person name="Shen Q."/>
            <person name="Xue P."/>
            <person name="Zou S."/>
            <person name="Wang X."/>
            <person name="Liu X."/>
            <person name="Wang F."/>
            <person name="Yang Y."/>
            <person name="An X."/>
            <person name="Dong Z."/>
            <person name="Zhang K."/>
            <person name="Zhang X."/>
            <person name="Luo M.C."/>
            <person name="Dvorak J."/>
            <person name="Tong Y."/>
            <person name="Wang J."/>
            <person name="Yang H."/>
            <person name="Li Z."/>
            <person name="Wang D."/>
            <person name="Zhang A."/>
            <person name="Wang J."/>
        </authorList>
    </citation>
    <scope>NUCLEOTIDE SEQUENCE</scope>
    <source>
        <strain evidence="3">cv. G1812</strain>
    </source>
</reference>
<protein>
    <submittedName>
        <fullName evidence="2">Uncharacterized protein</fullName>
    </submittedName>
</protein>
<evidence type="ECO:0000313" key="2">
    <source>
        <dbReference type="EnsemblPlants" id="TuG1812G0400001828.01.T01"/>
    </source>
</evidence>